<reference evidence="1" key="1">
    <citation type="submission" date="2023-05" db="EMBL/GenBank/DDBJ databases">
        <authorList>
            <consortium name="ELIXIR-Norway"/>
        </authorList>
    </citation>
    <scope>NUCLEOTIDE SEQUENCE</scope>
</reference>
<reference evidence="1" key="2">
    <citation type="submission" date="2025-03" db="EMBL/GenBank/DDBJ databases">
        <authorList>
            <consortium name="ELIXIR-Norway"/>
            <consortium name="Elixir Norway"/>
        </authorList>
    </citation>
    <scope>NUCLEOTIDE SEQUENCE</scope>
</reference>
<gene>
    <name evidence="1" type="ORF">MRATA1EN22A_LOCUS20697</name>
</gene>
<dbReference type="EMBL" id="OX596115">
    <property type="protein sequence ID" value="CAN0474083.1"/>
    <property type="molecule type" value="Genomic_DNA"/>
</dbReference>
<dbReference type="Proteomes" id="UP001162501">
    <property type="component" value="Chromosome 31"/>
</dbReference>
<evidence type="ECO:0000313" key="1">
    <source>
        <dbReference type="EMBL" id="CAN0474083.1"/>
    </source>
</evidence>
<evidence type="ECO:0000313" key="2">
    <source>
        <dbReference type="Proteomes" id="UP001162501"/>
    </source>
</evidence>
<sequence>MLDAEEVWAKEDISFETERSCAFTAGLVRSEGPLQDSTAHGPEPHCGSYTQSELKVVGSWEQPANEKRGVPPEQRRRAVLPTGAPGDDRHQLGSSEGPHGDRASFRADNGKHPEDYLKQARLNVVQRDVRCWLMKAAHSVCCTWAQECKAYLAKGPPPSSRAHPSNLSHSPSLQPFPRFLASASSQLTCPPPSALLQECYCRVLSQQSC</sequence>
<organism evidence="1 2">
    <name type="scientific">Rangifer tarandus platyrhynchus</name>
    <name type="common">Svalbard reindeer</name>
    <dbReference type="NCBI Taxonomy" id="3082113"/>
    <lineage>
        <taxon>Eukaryota</taxon>
        <taxon>Metazoa</taxon>
        <taxon>Chordata</taxon>
        <taxon>Craniata</taxon>
        <taxon>Vertebrata</taxon>
        <taxon>Euteleostomi</taxon>
        <taxon>Mammalia</taxon>
        <taxon>Eutheria</taxon>
        <taxon>Laurasiatheria</taxon>
        <taxon>Artiodactyla</taxon>
        <taxon>Ruminantia</taxon>
        <taxon>Pecora</taxon>
        <taxon>Cervidae</taxon>
        <taxon>Odocoileinae</taxon>
        <taxon>Rangifer</taxon>
    </lineage>
</organism>
<proteinExistence type="predicted"/>
<protein>
    <submittedName>
        <fullName evidence="1">Uncharacterized protein</fullName>
    </submittedName>
</protein>
<accession>A0AC59ZNH1</accession>
<name>A0AC59ZNH1_RANTA</name>